<dbReference type="GO" id="GO:0009166">
    <property type="term" value="P:nucleotide catabolic process"/>
    <property type="evidence" value="ECO:0007669"/>
    <property type="project" value="InterPro"/>
</dbReference>
<dbReference type="InterPro" id="IPR029052">
    <property type="entry name" value="Metallo-depent_PP-like"/>
</dbReference>
<dbReference type="Gene3D" id="3.60.21.10">
    <property type="match status" value="1"/>
</dbReference>
<dbReference type="GO" id="GO:0016787">
    <property type="term" value="F:hydrolase activity"/>
    <property type="evidence" value="ECO:0007669"/>
    <property type="project" value="UniProtKB-KW"/>
</dbReference>
<dbReference type="SMART" id="SM00257">
    <property type="entry name" value="LysM"/>
    <property type="match status" value="1"/>
</dbReference>
<dbReference type="Gene3D" id="3.10.350.10">
    <property type="entry name" value="LysM domain"/>
    <property type="match status" value="1"/>
</dbReference>
<feature type="compositionally biased region" description="Pro residues" evidence="3">
    <location>
        <begin position="547"/>
        <end position="565"/>
    </location>
</feature>
<evidence type="ECO:0000256" key="1">
    <source>
        <dbReference type="ARBA" id="ARBA00022729"/>
    </source>
</evidence>
<comment type="caution">
    <text evidence="5">The sequence shown here is derived from an EMBL/GenBank/DDBJ whole genome shotgun (WGS) entry which is preliminary data.</text>
</comment>
<dbReference type="Gene3D" id="3.90.780.10">
    <property type="entry name" value="5'-Nucleotidase, C-terminal domain"/>
    <property type="match status" value="1"/>
</dbReference>
<dbReference type="InterPro" id="IPR008334">
    <property type="entry name" value="5'-Nucleotdase_C"/>
</dbReference>
<feature type="domain" description="LysM" evidence="4">
    <location>
        <begin position="582"/>
        <end position="626"/>
    </location>
</feature>
<reference evidence="5 6" key="1">
    <citation type="submission" date="2014-06" db="EMBL/GenBank/DDBJ databases">
        <title>Draft genome sequence of Paenibacillus sp. MSt1.</title>
        <authorList>
            <person name="Aw Y.K."/>
            <person name="Ong K.S."/>
            <person name="Gan H.M."/>
            <person name="Lee S.M."/>
        </authorList>
    </citation>
    <scope>NUCLEOTIDE SEQUENCE [LARGE SCALE GENOMIC DNA]</scope>
    <source>
        <strain evidence="5 6">MSt1</strain>
    </source>
</reference>
<dbReference type="GO" id="GO:0000166">
    <property type="term" value="F:nucleotide binding"/>
    <property type="evidence" value="ECO:0007669"/>
    <property type="project" value="UniProtKB-KW"/>
</dbReference>
<dbReference type="InterPro" id="IPR036779">
    <property type="entry name" value="LysM_dom_sf"/>
</dbReference>
<dbReference type="SUPFAM" id="SSF56300">
    <property type="entry name" value="Metallo-dependent phosphatases"/>
    <property type="match status" value="1"/>
</dbReference>
<keyword evidence="2" id="KW-0547">Nucleotide-binding</keyword>
<evidence type="ECO:0000256" key="3">
    <source>
        <dbReference type="SAM" id="MobiDB-lite"/>
    </source>
</evidence>
<feature type="compositionally biased region" description="Low complexity" evidence="3">
    <location>
        <begin position="566"/>
        <end position="579"/>
    </location>
</feature>
<dbReference type="eggNOG" id="COG0737">
    <property type="taxonomic scope" value="Bacteria"/>
</dbReference>
<dbReference type="PROSITE" id="PS51782">
    <property type="entry name" value="LYSM"/>
    <property type="match status" value="1"/>
</dbReference>
<evidence type="ECO:0000259" key="4">
    <source>
        <dbReference type="PROSITE" id="PS51782"/>
    </source>
</evidence>
<dbReference type="EMBL" id="JNVM01000017">
    <property type="protein sequence ID" value="KEQ24036.1"/>
    <property type="molecule type" value="Genomic_DNA"/>
</dbReference>
<comment type="similarity">
    <text evidence="2">Belongs to the 5'-nucleotidase family.</text>
</comment>
<dbReference type="PANTHER" id="PTHR11575">
    <property type="entry name" value="5'-NUCLEOTIDASE-RELATED"/>
    <property type="match status" value="1"/>
</dbReference>
<dbReference type="InterPro" id="IPR018392">
    <property type="entry name" value="LysM"/>
</dbReference>
<dbReference type="InterPro" id="IPR036907">
    <property type="entry name" value="5'-Nucleotdase_C_sf"/>
</dbReference>
<feature type="compositionally biased region" description="Pro residues" evidence="3">
    <location>
        <begin position="527"/>
        <end position="539"/>
    </location>
</feature>
<dbReference type="Pfam" id="PF02872">
    <property type="entry name" value="5_nucleotid_C"/>
    <property type="match status" value="1"/>
</dbReference>
<name>A0A081P013_9BACL</name>
<dbReference type="RefSeq" id="WP_036686146.1">
    <property type="nucleotide sequence ID" value="NZ_JNVM01000017.1"/>
</dbReference>
<dbReference type="SUPFAM" id="SSF55816">
    <property type="entry name" value="5'-nucleotidase (syn. UDP-sugar hydrolase), C-terminal domain"/>
    <property type="match status" value="1"/>
</dbReference>
<proteinExistence type="inferred from homology"/>
<dbReference type="SUPFAM" id="SSF54106">
    <property type="entry name" value="LysM domain"/>
    <property type="match status" value="1"/>
</dbReference>
<dbReference type="AlphaFoldDB" id="A0A081P013"/>
<dbReference type="CDD" id="cd00118">
    <property type="entry name" value="LysM"/>
    <property type="match status" value="1"/>
</dbReference>
<dbReference type="OrthoDB" id="9801679at2"/>
<accession>A0A081P013</accession>
<keyword evidence="1 2" id="KW-0732">Signal</keyword>
<dbReference type="Pfam" id="PF01476">
    <property type="entry name" value="LysM"/>
    <property type="match status" value="1"/>
</dbReference>
<dbReference type="Proteomes" id="UP000028123">
    <property type="component" value="Unassembled WGS sequence"/>
</dbReference>
<evidence type="ECO:0000313" key="5">
    <source>
        <dbReference type="EMBL" id="KEQ24036.1"/>
    </source>
</evidence>
<dbReference type="InterPro" id="IPR006179">
    <property type="entry name" value="5_nucleotidase/apyrase"/>
</dbReference>
<evidence type="ECO:0000256" key="2">
    <source>
        <dbReference type="RuleBase" id="RU362119"/>
    </source>
</evidence>
<dbReference type="Pfam" id="PF00149">
    <property type="entry name" value="Metallophos"/>
    <property type="match status" value="1"/>
</dbReference>
<feature type="signal peptide" evidence="2">
    <location>
        <begin position="1"/>
        <end position="26"/>
    </location>
</feature>
<dbReference type="PRINTS" id="PR01607">
    <property type="entry name" value="APYRASEFAMLY"/>
</dbReference>
<keyword evidence="6" id="KW-1185">Reference proteome</keyword>
<feature type="region of interest" description="Disordered" evidence="3">
    <location>
        <begin position="520"/>
        <end position="579"/>
    </location>
</feature>
<sequence>MKGWKKWMSPALAALMLVSAAAPAAAAETSVGNTGGKKGTTKVTLFHTNDTHSRVDESKEGIGFAKMAAMIKEYAKTNPNSLILDAGDTFHGQTVANLVRGESIVNIMNAVGYSAMAAGNHDFNYGYERLIELAGKAKFPVLSANTKKADGTRILQPYVIKEVDGIKLGIFGLTTPETAYKTHPNNVAGLTFTDPAVEAKAIVGELKGKKVDAIIAVTHLGVDKSSIDTSIKVAEQVPDIDVIIDGHSHTKLDTGMKVGNVLIAQTGEYLKQFGRVDLTFENGKLKDKVSGLITKKAADDDKTPGDAAVLDIINSVKKDQEKVLQQKVGATSVKLVGDREVVRKGESNLGNLIADAMIDETGADVAITNGGGIRDSIAAGTITKGQVITVLPFGNYIQTKKVKGSDIVAALEHGVSAYPEPLGGFPQVGGVTFELDPAQPKGKRVSGVKVKGQPIDLNKTYLLATNDFMAAGGDDYKMFKDYPLAGDYSSLEESLIKYFQKRGEVNPQVEGRIAVKNASGAATTPAAPAPTVPAPPAPPAEQTSKPAPTPAPAPAVPAPTTPAPAPEAAKPAPAAPAATDGGVYIVKSGDTLSKIGRKHNTTWQKLQELNQLSNPHLIFPGQKIKLPVAG</sequence>
<dbReference type="PANTHER" id="PTHR11575:SF24">
    <property type="entry name" value="5'-NUCLEOTIDASE"/>
    <property type="match status" value="1"/>
</dbReference>
<feature type="chain" id="PRO_5005105700" evidence="2">
    <location>
        <begin position="27"/>
        <end position="630"/>
    </location>
</feature>
<evidence type="ECO:0000313" key="6">
    <source>
        <dbReference type="Proteomes" id="UP000028123"/>
    </source>
</evidence>
<gene>
    <name evidence="5" type="ORF">ET33_09980</name>
</gene>
<organism evidence="5 6">
    <name type="scientific">Paenibacillus tyrfis</name>
    <dbReference type="NCBI Taxonomy" id="1501230"/>
    <lineage>
        <taxon>Bacteria</taxon>
        <taxon>Bacillati</taxon>
        <taxon>Bacillota</taxon>
        <taxon>Bacilli</taxon>
        <taxon>Bacillales</taxon>
        <taxon>Paenibacillaceae</taxon>
        <taxon>Paenibacillus</taxon>
    </lineage>
</organism>
<keyword evidence="2" id="KW-0378">Hydrolase</keyword>
<protein>
    <submittedName>
        <fullName evidence="5">5'-nucleotidase</fullName>
    </submittedName>
</protein>
<dbReference type="InterPro" id="IPR004843">
    <property type="entry name" value="Calcineurin-like_PHP"/>
</dbReference>